<evidence type="ECO:0000256" key="7">
    <source>
        <dbReference type="ARBA" id="ARBA00022777"/>
    </source>
</evidence>
<keyword evidence="9" id="KW-0472">Membrane</keyword>
<comment type="caution">
    <text evidence="11">The sequence shown here is derived from an EMBL/GenBank/DDBJ whole genome shotgun (WGS) entry which is preliminary data.</text>
</comment>
<feature type="transmembrane region" description="Helical" evidence="9">
    <location>
        <begin position="25"/>
        <end position="46"/>
    </location>
</feature>
<dbReference type="InterPro" id="IPR011495">
    <property type="entry name" value="Sig_transdc_His_kin_sub2_dim/P"/>
</dbReference>
<dbReference type="EC" id="2.7.13.3" evidence="3"/>
<dbReference type="Pfam" id="PF07568">
    <property type="entry name" value="HisKA_2"/>
    <property type="match status" value="1"/>
</dbReference>
<name>A0A1X4NQY7_9RHOB</name>
<evidence type="ECO:0000256" key="3">
    <source>
        <dbReference type="ARBA" id="ARBA00012438"/>
    </source>
</evidence>
<evidence type="ECO:0000256" key="6">
    <source>
        <dbReference type="ARBA" id="ARBA00022741"/>
    </source>
</evidence>
<dbReference type="PROSITE" id="PS50885">
    <property type="entry name" value="HAMP"/>
    <property type="match status" value="1"/>
</dbReference>
<dbReference type="Gene3D" id="3.30.450.20">
    <property type="entry name" value="PAS domain"/>
    <property type="match status" value="1"/>
</dbReference>
<evidence type="ECO:0000256" key="2">
    <source>
        <dbReference type="ARBA" id="ARBA00004370"/>
    </source>
</evidence>
<comment type="subcellular location">
    <subcellularLocation>
        <location evidence="2">Membrane</location>
    </subcellularLocation>
</comment>
<keyword evidence="4" id="KW-0597">Phosphoprotein</keyword>
<proteinExistence type="predicted"/>
<reference evidence="11 12" key="1">
    <citation type="submission" date="2014-03" db="EMBL/GenBank/DDBJ databases">
        <title>The draft genome sequence of Marivita geojedonensis KCTC 23882.</title>
        <authorList>
            <person name="Lai Q."/>
            <person name="Shao Z."/>
        </authorList>
    </citation>
    <scope>NUCLEOTIDE SEQUENCE [LARGE SCALE GENOMIC DNA]</scope>
    <source>
        <strain evidence="11 12">DPG-138</strain>
    </source>
</reference>
<feature type="transmembrane region" description="Helical" evidence="9">
    <location>
        <begin position="297"/>
        <end position="320"/>
    </location>
</feature>
<keyword evidence="9" id="KW-1133">Transmembrane helix</keyword>
<dbReference type="EMBL" id="JFKC01000001">
    <property type="protein sequence ID" value="OSQ53402.1"/>
    <property type="molecule type" value="Genomic_DNA"/>
</dbReference>
<dbReference type="RefSeq" id="WP_085635076.1">
    <property type="nucleotide sequence ID" value="NZ_JFKC01000001.1"/>
</dbReference>
<keyword evidence="12" id="KW-1185">Reference proteome</keyword>
<dbReference type="STRING" id="1123756.MGEO_02360"/>
<dbReference type="GO" id="GO:0016020">
    <property type="term" value="C:membrane"/>
    <property type="evidence" value="ECO:0007669"/>
    <property type="project" value="UniProtKB-SubCell"/>
</dbReference>
<gene>
    <name evidence="11" type="ORF">MGEO_02360</name>
</gene>
<dbReference type="AlphaFoldDB" id="A0A1X4NQY7"/>
<keyword evidence="7" id="KW-0418">Kinase</keyword>
<dbReference type="Gene3D" id="3.30.565.10">
    <property type="entry name" value="Histidine kinase-like ATPase, C-terminal domain"/>
    <property type="match status" value="1"/>
</dbReference>
<dbReference type="GO" id="GO:0005524">
    <property type="term" value="F:ATP binding"/>
    <property type="evidence" value="ECO:0007669"/>
    <property type="project" value="UniProtKB-KW"/>
</dbReference>
<dbReference type="InterPro" id="IPR011102">
    <property type="entry name" value="Sig_transdc_His_kinase_HWE"/>
</dbReference>
<dbReference type="PANTHER" id="PTHR41523">
    <property type="entry name" value="TWO-COMPONENT SYSTEM SENSOR PROTEIN"/>
    <property type="match status" value="1"/>
</dbReference>
<evidence type="ECO:0000256" key="9">
    <source>
        <dbReference type="SAM" id="Phobius"/>
    </source>
</evidence>
<dbReference type="SMART" id="SM00911">
    <property type="entry name" value="HWE_HK"/>
    <property type="match status" value="1"/>
</dbReference>
<dbReference type="OrthoDB" id="9767435at2"/>
<keyword evidence="6" id="KW-0547">Nucleotide-binding</keyword>
<dbReference type="GO" id="GO:0004673">
    <property type="term" value="F:protein histidine kinase activity"/>
    <property type="evidence" value="ECO:0007669"/>
    <property type="project" value="UniProtKB-EC"/>
</dbReference>
<feature type="domain" description="HAMP" evidence="10">
    <location>
        <begin position="317"/>
        <end position="371"/>
    </location>
</feature>
<organism evidence="11 12">
    <name type="scientific">Marivita geojedonensis</name>
    <dbReference type="NCBI Taxonomy" id="1123756"/>
    <lineage>
        <taxon>Bacteria</taxon>
        <taxon>Pseudomonadati</taxon>
        <taxon>Pseudomonadota</taxon>
        <taxon>Alphaproteobacteria</taxon>
        <taxon>Rhodobacterales</taxon>
        <taxon>Roseobacteraceae</taxon>
        <taxon>Marivita</taxon>
    </lineage>
</organism>
<evidence type="ECO:0000256" key="8">
    <source>
        <dbReference type="ARBA" id="ARBA00022840"/>
    </source>
</evidence>
<protein>
    <recommendedName>
        <fullName evidence="3">histidine kinase</fullName>
        <ecNumber evidence="3">2.7.13.3</ecNumber>
    </recommendedName>
</protein>
<evidence type="ECO:0000313" key="11">
    <source>
        <dbReference type="EMBL" id="OSQ53402.1"/>
    </source>
</evidence>
<keyword evidence="9" id="KW-0812">Transmembrane</keyword>
<comment type="catalytic activity">
    <reaction evidence="1">
        <text>ATP + protein L-histidine = ADP + protein N-phospho-L-histidine.</text>
        <dbReference type="EC" id="2.7.13.3"/>
    </reaction>
</comment>
<accession>A0A1X4NQY7</accession>
<dbReference type="InterPro" id="IPR003660">
    <property type="entry name" value="HAMP_dom"/>
</dbReference>
<evidence type="ECO:0000313" key="12">
    <source>
        <dbReference type="Proteomes" id="UP000193926"/>
    </source>
</evidence>
<evidence type="ECO:0000256" key="5">
    <source>
        <dbReference type="ARBA" id="ARBA00022679"/>
    </source>
</evidence>
<dbReference type="PANTHER" id="PTHR41523:SF8">
    <property type="entry name" value="ETHYLENE RESPONSE SENSOR PROTEIN"/>
    <property type="match status" value="1"/>
</dbReference>
<evidence type="ECO:0000256" key="4">
    <source>
        <dbReference type="ARBA" id="ARBA00022553"/>
    </source>
</evidence>
<dbReference type="Proteomes" id="UP000193926">
    <property type="component" value="Unassembled WGS sequence"/>
</dbReference>
<dbReference type="InterPro" id="IPR036890">
    <property type="entry name" value="HATPase_C_sf"/>
</dbReference>
<keyword evidence="8" id="KW-0067">ATP-binding</keyword>
<evidence type="ECO:0000256" key="1">
    <source>
        <dbReference type="ARBA" id="ARBA00000085"/>
    </source>
</evidence>
<keyword evidence="5" id="KW-0808">Transferase</keyword>
<dbReference type="GO" id="GO:0007165">
    <property type="term" value="P:signal transduction"/>
    <property type="evidence" value="ECO:0007669"/>
    <property type="project" value="InterPro"/>
</dbReference>
<evidence type="ECO:0000259" key="10">
    <source>
        <dbReference type="PROSITE" id="PS50885"/>
    </source>
</evidence>
<sequence>MLKPHSDTDAQEERATGLKRFRQSLVVRIAFLLSLALLPIGLVAMGQSWRALNITNDNLQASIHARTSVLVEPERRALFTKLGTARTLADTLGAADLEIEECTAIMLRVLETSPRLAFAGLLEEGAVSRCNSMGRTFDFLPDPRSEELFANPEPYITFNPQGSASELPVMIVAYPTFDDGGGLKGFVTISFETEPLLQSDGSFDLDGDVALITFNKFGDTLSTFTPEGNIDNYLPNGLALEGFVNQGDTFFTATSQNGDTRLISVVPILPGEVYALGSWGRTALQRTTAPWFTISTLLFPFLMWLVGIVVAVTSLNRLVLRHIRDLGRRMRRFANFRDVESSERISDAPSEIQMINGTFESMADQLLRDEADLENAVFEREVLLKEVHHRVKNNLQLISSIINMQVRQVSSPEAVSALRQFQDRVTSLASVHRALYQEPSLTHIRFDVLLGDLVAQVDPSGTPGHQPVEITLDMDSVTLLPDQTSPLAMVTTEALSNALKYGGSGQDGVFRLHVTLKETQEADRTRVRLTIENSVDGTSGGDTRGGLGRRLILAFASQLNADLKESREGDRYALSVSFEYQPFTPE</sequence>